<evidence type="ECO:0000256" key="2">
    <source>
        <dbReference type="SAM" id="SignalP"/>
    </source>
</evidence>
<accession>A0A517QUK1</accession>
<dbReference type="OrthoDB" id="10016498at2"/>
<keyword evidence="1" id="KW-0812">Transmembrane</keyword>
<evidence type="ECO:0000313" key="4">
    <source>
        <dbReference type="Proteomes" id="UP000315724"/>
    </source>
</evidence>
<feature type="transmembrane region" description="Helical" evidence="1">
    <location>
        <begin position="48"/>
        <end position="68"/>
    </location>
</feature>
<keyword evidence="4" id="KW-1185">Reference proteome</keyword>
<protein>
    <submittedName>
        <fullName evidence="3">Uncharacterized protein</fullName>
    </submittedName>
</protein>
<name>A0A517QUK1_9PLAN</name>
<organism evidence="3 4">
    <name type="scientific">Thalassoglobus polymorphus</name>
    <dbReference type="NCBI Taxonomy" id="2527994"/>
    <lineage>
        <taxon>Bacteria</taxon>
        <taxon>Pseudomonadati</taxon>
        <taxon>Planctomycetota</taxon>
        <taxon>Planctomycetia</taxon>
        <taxon>Planctomycetales</taxon>
        <taxon>Planctomycetaceae</taxon>
        <taxon>Thalassoglobus</taxon>
    </lineage>
</organism>
<reference evidence="3 4" key="1">
    <citation type="submission" date="2019-02" db="EMBL/GenBank/DDBJ databases">
        <title>Deep-cultivation of Planctomycetes and their phenomic and genomic characterization uncovers novel biology.</title>
        <authorList>
            <person name="Wiegand S."/>
            <person name="Jogler M."/>
            <person name="Boedeker C."/>
            <person name="Pinto D."/>
            <person name="Vollmers J."/>
            <person name="Rivas-Marin E."/>
            <person name="Kohn T."/>
            <person name="Peeters S.H."/>
            <person name="Heuer A."/>
            <person name="Rast P."/>
            <person name="Oberbeckmann S."/>
            <person name="Bunk B."/>
            <person name="Jeske O."/>
            <person name="Meyerdierks A."/>
            <person name="Storesund J.E."/>
            <person name="Kallscheuer N."/>
            <person name="Luecker S."/>
            <person name="Lage O.M."/>
            <person name="Pohl T."/>
            <person name="Merkel B.J."/>
            <person name="Hornburger P."/>
            <person name="Mueller R.-W."/>
            <person name="Bruemmer F."/>
            <person name="Labrenz M."/>
            <person name="Spormann A.M."/>
            <person name="Op den Camp H."/>
            <person name="Overmann J."/>
            <person name="Amann R."/>
            <person name="Jetten M.S.M."/>
            <person name="Mascher T."/>
            <person name="Medema M.H."/>
            <person name="Devos D.P."/>
            <person name="Kaster A.-K."/>
            <person name="Ovreas L."/>
            <person name="Rohde M."/>
            <person name="Galperin M.Y."/>
            <person name="Jogler C."/>
        </authorList>
    </citation>
    <scope>NUCLEOTIDE SEQUENCE [LARGE SCALE GENOMIC DNA]</scope>
    <source>
        <strain evidence="3 4">Mal48</strain>
    </source>
</reference>
<gene>
    <name evidence="3" type="ORF">Mal48_45700</name>
</gene>
<dbReference type="KEGG" id="tpol:Mal48_45700"/>
<dbReference type="RefSeq" id="WP_145204626.1">
    <property type="nucleotide sequence ID" value="NZ_CP036267.1"/>
</dbReference>
<evidence type="ECO:0000313" key="3">
    <source>
        <dbReference type="EMBL" id="QDT35294.1"/>
    </source>
</evidence>
<dbReference type="AlphaFoldDB" id="A0A517QUK1"/>
<feature type="chain" id="PRO_5021717366" evidence="2">
    <location>
        <begin position="27"/>
        <end position="74"/>
    </location>
</feature>
<sequence precursor="true">MSRHTKTMLALSTIFFVMIASQSLFAQAPAPVVAPVQTSPGGGFIVRPLWVEIAITVAMIGLALFAVGRSSNRS</sequence>
<evidence type="ECO:0000256" key="1">
    <source>
        <dbReference type="SAM" id="Phobius"/>
    </source>
</evidence>
<keyword evidence="1" id="KW-0472">Membrane</keyword>
<dbReference type="Proteomes" id="UP000315724">
    <property type="component" value="Chromosome"/>
</dbReference>
<keyword evidence="1" id="KW-1133">Transmembrane helix</keyword>
<feature type="signal peptide" evidence="2">
    <location>
        <begin position="1"/>
        <end position="26"/>
    </location>
</feature>
<dbReference type="EMBL" id="CP036267">
    <property type="protein sequence ID" value="QDT35294.1"/>
    <property type="molecule type" value="Genomic_DNA"/>
</dbReference>
<proteinExistence type="predicted"/>
<keyword evidence="2" id="KW-0732">Signal</keyword>